<keyword evidence="2" id="KW-1185">Reference proteome</keyword>
<evidence type="ECO:0000313" key="1">
    <source>
        <dbReference type="EMBL" id="RHZ78259.1"/>
    </source>
</evidence>
<organism evidence="1 2">
    <name type="scientific">Diversispora epigaea</name>
    <dbReference type="NCBI Taxonomy" id="1348612"/>
    <lineage>
        <taxon>Eukaryota</taxon>
        <taxon>Fungi</taxon>
        <taxon>Fungi incertae sedis</taxon>
        <taxon>Mucoromycota</taxon>
        <taxon>Glomeromycotina</taxon>
        <taxon>Glomeromycetes</taxon>
        <taxon>Diversisporales</taxon>
        <taxon>Diversisporaceae</taxon>
        <taxon>Diversispora</taxon>
    </lineage>
</organism>
<name>A0A397IQH2_9GLOM</name>
<comment type="caution">
    <text evidence="1">The sequence shown here is derived from an EMBL/GenBank/DDBJ whole genome shotgun (WGS) entry which is preliminary data.</text>
</comment>
<dbReference type="EMBL" id="PQFF01000156">
    <property type="protein sequence ID" value="RHZ78259.1"/>
    <property type="molecule type" value="Genomic_DNA"/>
</dbReference>
<dbReference type="OrthoDB" id="2431859at2759"/>
<dbReference type="Proteomes" id="UP000266861">
    <property type="component" value="Unassembled WGS sequence"/>
</dbReference>
<evidence type="ECO:0000313" key="2">
    <source>
        <dbReference type="Proteomes" id="UP000266861"/>
    </source>
</evidence>
<accession>A0A397IQH2</accession>
<reference evidence="1 2" key="1">
    <citation type="submission" date="2018-08" db="EMBL/GenBank/DDBJ databases">
        <title>Genome and evolution of the arbuscular mycorrhizal fungus Diversispora epigaea (formerly Glomus versiforme) and its bacterial endosymbionts.</title>
        <authorList>
            <person name="Sun X."/>
            <person name="Fei Z."/>
            <person name="Harrison M."/>
        </authorList>
    </citation>
    <scope>NUCLEOTIDE SEQUENCE [LARGE SCALE GENOMIC DNA]</scope>
    <source>
        <strain evidence="1 2">IT104</strain>
    </source>
</reference>
<gene>
    <name evidence="1" type="ORF">Glove_166g30</name>
</gene>
<sequence length="526" mass="61479">MSQQSINLITKGILVSNLHYGVFVRNWWIQKTIKNSKNYILPILYHLYMRVTCELNNKLFTLSVVQSITNPLQPGFICTCKEKSTEIMTSAFAVINTLYQEIFERKTKYSGPTIMGFYNNNIVEKLVEDVIFFPIFINVESFLIVITSIGYSDNSEFNGTGNEFSSSIITKFWKKKSIILQQIKNNVCILDIYQELKKIIQYQDETSNNVWKKSGINKKFDGNDLFRITHSIIQSILQRPPNNRRICTPNEWNNFDILQQTFDRHIKFRKITITILLDWKKLFDNWLLQKSTIIQIPKWLQKIYPDNYQICEKELYPSGDKETLLNFYNLTLVQLKNKNKEFSEIKNSNNLFWKNFRVALKNNKRGIDGKIRILSIIADKFCYKDLREKLQVGSTSINSAFKHARLNSPGILIYLYKPNKGRDSETCDIGTVKKPRDIQNVQYWIQVVALKNNKRGIDGKIRILSIIADKFCYKDLREKLQVGSTSINSAFKHARLNSPGSIVMGHLETFWNKNNFLNYKKIPLKT</sequence>
<dbReference type="AlphaFoldDB" id="A0A397IQH2"/>
<protein>
    <submittedName>
        <fullName evidence="1">Uncharacterized protein</fullName>
    </submittedName>
</protein>
<proteinExistence type="predicted"/>